<keyword evidence="2" id="KW-1185">Reference proteome</keyword>
<dbReference type="KEGG" id="qsa:O6P43_009902"/>
<name>A0AAD7PZ86_QUISA</name>
<evidence type="ECO:0000313" key="2">
    <source>
        <dbReference type="Proteomes" id="UP001163823"/>
    </source>
</evidence>
<sequence>MRRLNISFPRKRKSVTKEQNMAAMMARVGNLDNETEKRLTLSFAKTWELLLANEFRPPYKNYLIIDQQVFTTKKVEAPMHWSARAVRLGESRTKIEDLWSSELALNDRAD</sequence>
<dbReference type="EMBL" id="JARAOO010000004">
    <property type="protein sequence ID" value="KAJ7971940.1"/>
    <property type="molecule type" value="Genomic_DNA"/>
</dbReference>
<reference evidence="1" key="1">
    <citation type="journal article" date="2023" name="Science">
        <title>Elucidation of the pathway for biosynthesis of saponin adjuvants from the soapbark tree.</title>
        <authorList>
            <person name="Reed J."/>
            <person name="Orme A."/>
            <person name="El-Demerdash A."/>
            <person name="Owen C."/>
            <person name="Martin L.B.B."/>
            <person name="Misra R.C."/>
            <person name="Kikuchi S."/>
            <person name="Rejzek M."/>
            <person name="Martin A.C."/>
            <person name="Harkess A."/>
            <person name="Leebens-Mack J."/>
            <person name="Louveau T."/>
            <person name="Stephenson M.J."/>
            <person name="Osbourn A."/>
        </authorList>
    </citation>
    <scope>NUCLEOTIDE SEQUENCE</scope>
    <source>
        <strain evidence="1">S10</strain>
    </source>
</reference>
<accession>A0AAD7PZ86</accession>
<evidence type="ECO:0000313" key="1">
    <source>
        <dbReference type="EMBL" id="KAJ7971940.1"/>
    </source>
</evidence>
<dbReference type="Proteomes" id="UP001163823">
    <property type="component" value="Chromosome 4"/>
</dbReference>
<proteinExistence type="predicted"/>
<gene>
    <name evidence="1" type="ORF">O6P43_009902</name>
</gene>
<dbReference type="AlphaFoldDB" id="A0AAD7PZ86"/>
<organism evidence="1 2">
    <name type="scientific">Quillaja saponaria</name>
    <name type="common">Soap bark tree</name>
    <dbReference type="NCBI Taxonomy" id="32244"/>
    <lineage>
        <taxon>Eukaryota</taxon>
        <taxon>Viridiplantae</taxon>
        <taxon>Streptophyta</taxon>
        <taxon>Embryophyta</taxon>
        <taxon>Tracheophyta</taxon>
        <taxon>Spermatophyta</taxon>
        <taxon>Magnoliopsida</taxon>
        <taxon>eudicotyledons</taxon>
        <taxon>Gunneridae</taxon>
        <taxon>Pentapetalae</taxon>
        <taxon>rosids</taxon>
        <taxon>fabids</taxon>
        <taxon>Fabales</taxon>
        <taxon>Quillajaceae</taxon>
        <taxon>Quillaja</taxon>
    </lineage>
</organism>
<protein>
    <submittedName>
        <fullName evidence="1">Uncharacterized protein</fullName>
    </submittedName>
</protein>
<comment type="caution">
    <text evidence="1">The sequence shown here is derived from an EMBL/GenBank/DDBJ whole genome shotgun (WGS) entry which is preliminary data.</text>
</comment>